<dbReference type="EC" id="2.7.7.7" evidence="1"/>
<reference evidence="11 12" key="1">
    <citation type="journal article" date="2014" name="PLoS Genet.">
        <title>Comparative Genomic Analysis of N2-Fixing and Non-N2-Fixing Paenibacillus spp.: Organization, Evolution and Expression of the Nitrogen Fixation Genes.</title>
        <authorList>
            <person name="Xie J.B."/>
            <person name="Du Z."/>
            <person name="Bai L."/>
            <person name="Tian C."/>
            <person name="Zhang Y."/>
            <person name="Xie J.Y."/>
            <person name="Wang T."/>
            <person name="Liu X."/>
            <person name="Chen X."/>
            <person name="Cheng Q."/>
            <person name="Chen S."/>
            <person name="Li J."/>
        </authorList>
    </citation>
    <scope>NUCLEOTIDE SEQUENCE [LARGE SCALE GENOMIC DNA]</scope>
    <source>
        <strain evidence="11 12">T27</strain>
    </source>
</reference>
<protein>
    <recommendedName>
        <fullName evidence="2">DNA polymerase III subunit delta</fullName>
        <ecNumber evidence="1">2.7.7.7</ecNumber>
    </recommendedName>
</protein>
<dbReference type="GO" id="GO:0003677">
    <property type="term" value="F:DNA binding"/>
    <property type="evidence" value="ECO:0007669"/>
    <property type="project" value="InterPro"/>
</dbReference>
<dbReference type="GO" id="GO:0003887">
    <property type="term" value="F:DNA-directed DNA polymerase activity"/>
    <property type="evidence" value="ECO:0007669"/>
    <property type="project" value="UniProtKB-KW"/>
</dbReference>
<dbReference type="AlphaFoldDB" id="X5A282"/>
<name>X5A282_9BACL</name>
<comment type="similarity">
    <text evidence="7">Belongs to the DNA polymerase HolA subunit family.</text>
</comment>
<dbReference type="NCBIfam" id="TIGR01128">
    <property type="entry name" value="holA"/>
    <property type="match status" value="1"/>
</dbReference>
<dbReference type="Gene3D" id="1.20.272.10">
    <property type="match status" value="1"/>
</dbReference>
<feature type="domain" description="DNA polymerase III delta subunit-like C-terminal" evidence="10">
    <location>
        <begin position="217"/>
        <end position="337"/>
    </location>
</feature>
<dbReference type="OrthoDB" id="9775929at2"/>
<dbReference type="eggNOG" id="COG1466">
    <property type="taxonomic scope" value="Bacteria"/>
</dbReference>
<proteinExistence type="inferred from homology"/>
<dbReference type="HOGENOM" id="CLU_044694_4_0_9"/>
<keyword evidence="3" id="KW-0808">Transferase</keyword>
<dbReference type="Pfam" id="PF21694">
    <property type="entry name" value="DNA_pol3_delta_C"/>
    <property type="match status" value="1"/>
</dbReference>
<dbReference type="GO" id="GO:0006261">
    <property type="term" value="P:DNA-templated DNA replication"/>
    <property type="evidence" value="ECO:0007669"/>
    <property type="project" value="TreeGrafter"/>
</dbReference>
<dbReference type="RefSeq" id="WP_025335956.1">
    <property type="nucleotide sequence ID" value="NZ_CP004078.1"/>
</dbReference>
<feature type="domain" description="DNA polymerase III delta N-terminal" evidence="9">
    <location>
        <begin position="19"/>
        <end position="143"/>
    </location>
</feature>
<evidence type="ECO:0000256" key="5">
    <source>
        <dbReference type="ARBA" id="ARBA00022705"/>
    </source>
</evidence>
<dbReference type="PANTHER" id="PTHR34388">
    <property type="entry name" value="DNA POLYMERASE III SUBUNIT DELTA"/>
    <property type="match status" value="1"/>
</dbReference>
<keyword evidence="6" id="KW-0239">DNA-directed DNA polymerase</keyword>
<dbReference type="InterPro" id="IPR010372">
    <property type="entry name" value="DNA_pol3_delta_N"/>
</dbReference>
<keyword evidence="4" id="KW-0548">Nucleotidyltransferase</keyword>
<dbReference type="STRING" id="1268072.PSAB_17895"/>
<evidence type="ECO:0000259" key="9">
    <source>
        <dbReference type="Pfam" id="PF06144"/>
    </source>
</evidence>
<keyword evidence="5" id="KW-0235">DNA replication</keyword>
<evidence type="ECO:0000256" key="4">
    <source>
        <dbReference type="ARBA" id="ARBA00022695"/>
    </source>
</evidence>
<accession>X5A282</accession>
<evidence type="ECO:0000256" key="3">
    <source>
        <dbReference type="ARBA" id="ARBA00022679"/>
    </source>
</evidence>
<dbReference type="Proteomes" id="UP000019772">
    <property type="component" value="Chromosome"/>
</dbReference>
<evidence type="ECO:0000313" key="11">
    <source>
        <dbReference type="EMBL" id="AHV98473.1"/>
    </source>
</evidence>
<dbReference type="Pfam" id="PF06144">
    <property type="entry name" value="DNA_pol3_delta"/>
    <property type="match status" value="1"/>
</dbReference>
<dbReference type="InterPro" id="IPR005790">
    <property type="entry name" value="DNA_polIII_delta"/>
</dbReference>
<evidence type="ECO:0000256" key="7">
    <source>
        <dbReference type="ARBA" id="ARBA00034754"/>
    </source>
</evidence>
<organism evidence="11 12">
    <name type="scientific">Paenibacillus sabinae T27</name>
    <dbReference type="NCBI Taxonomy" id="1268072"/>
    <lineage>
        <taxon>Bacteria</taxon>
        <taxon>Bacillati</taxon>
        <taxon>Bacillota</taxon>
        <taxon>Bacilli</taxon>
        <taxon>Bacillales</taxon>
        <taxon>Paenibacillaceae</taxon>
        <taxon>Paenibacillus</taxon>
    </lineage>
</organism>
<dbReference type="InterPro" id="IPR008921">
    <property type="entry name" value="DNA_pol3_clamp-load_cplx_C"/>
</dbReference>
<evidence type="ECO:0000313" key="12">
    <source>
        <dbReference type="Proteomes" id="UP000019772"/>
    </source>
</evidence>
<dbReference type="Gene3D" id="1.10.8.60">
    <property type="match status" value="1"/>
</dbReference>
<sequence>MDAKAAAKEIKQGKFSPIYCLYGSEKFRMNEFAAFLESELIAKEDRDFAVVPFDLSETPIQAVVEEAETVPFMVPRKLLVVRDASLFTAGKDNAKLEHRPEVLQEYLSSPAEFSVIVFLVNSDKLDERKKIVKALKSAGTVLAFNPLGAEELLRWVEKGIRDRGSEAAPGAAEALIAAAGTGLQGLSAEMDKLCLFAGRGGTVDSAAIESLVPRGTEQNVFTLVEDIANLRLDRALRTLHELLKQREEPIKIAALVARQFRIILQVKDLSSQSYTQGQIASQLGLHPYAVKLAGEQARKFRGEQLREILSLLADLDFQMKTGGIDKVLGLELFMLRLGAGRTA</sequence>
<dbReference type="GO" id="GO:0009360">
    <property type="term" value="C:DNA polymerase III complex"/>
    <property type="evidence" value="ECO:0007669"/>
    <property type="project" value="InterPro"/>
</dbReference>
<evidence type="ECO:0000259" key="10">
    <source>
        <dbReference type="Pfam" id="PF21694"/>
    </source>
</evidence>
<dbReference type="SUPFAM" id="SSF52540">
    <property type="entry name" value="P-loop containing nucleoside triphosphate hydrolases"/>
    <property type="match status" value="1"/>
</dbReference>
<evidence type="ECO:0000256" key="6">
    <source>
        <dbReference type="ARBA" id="ARBA00022932"/>
    </source>
</evidence>
<evidence type="ECO:0000256" key="1">
    <source>
        <dbReference type="ARBA" id="ARBA00012417"/>
    </source>
</evidence>
<dbReference type="InterPro" id="IPR048466">
    <property type="entry name" value="DNA_pol3_delta-like_C"/>
</dbReference>
<dbReference type="Gene3D" id="3.40.50.300">
    <property type="entry name" value="P-loop containing nucleotide triphosphate hydrolases"/>
    <property type="match status" value="1"/>
</dbReference>
<dbReference type="KEGG" id="psab:PSAB_17895"/>
<dbReference type="PANTHER" id="PTHR34388:SF1">
    <property type="entry name" value="DNA POLYMERASE III SUBUNIT DELTA"/>
    <property type="match status" value="1"/>
</dbReference>
<gene>
    <name evidence="11" type="ORF">PSAB_17895</name>
</gene>
<evidence type="ECO:0000256" key="8">
    <source>
        <dbReference type="ARBA" id="ARBA00049244"/>
    </source>
</evidence>
<comment type="catalytic activity">
    <reaction evidence="8">
        <text>DNA(n) + a 2'-deoxyribonucleoside 5'-triphosphate = DNA(n+1) + diphosphate</text>
        <dbReference type="Rhea" id="RHEA:22508"/>
        <dbReference type="Rhea" id="RHEA-COMP:17339"/>
        <dbReference type="Rhea" id="RHEA-COMP:17340"/>
        <dbReference type="ChEBI" id="CHEBI:33019"/>
        <dbReference type="ChEBI" id="CHEBI:61560"/>
        <dbReference type="ChEBI" id="CHEBI:173112"/>
        <dbReference type="EC" id="2.7.7.7"/>
    </reaction>
</comment>
<keyword evidence="12" id="KW-1185">Reference proteome</keyword>
<evidence type="ECO:0000256" key="2">
    <source>
        <dbReference type="ARBA" id="ARBA00017703"/>
    </source>
</evidence>
<dbReference type="SUPFAM" id="SSF48019">
    <property type="entry name" value="post-AAA+ oligomerization domain-like"/>
    <property type="match status" value="1"/>
</dbReference>
<dbReference type="EMBL" id="CP004078">
    <property type="protein sequence ID" value="AHV98473.1"/>
    <property type="molecule type" value="Genomic_DNA"/>
</dbReference>
<dbReference type="PATRIC" id="fig|1268072.3.peg.3689"/>
<dbReference type="InterPro" id="IPR027417">
    <property type="entry name" value="P-loop_NTPase"/>
</dbReference>